<name>A0A1F7YXG8_9BACT</name>
<dbReference type="EMBL" id="MGGP01000019">
    <property type="protein sequence ID" value="OGM31981.1"/>
    <property type="molecule type" value="Genomic_DNA"/>
</dbReference>
<proteinExistence type="predicted"/>
<evidence type="ECO:0000313" key="2">
    <source>
        <dbReference type="EMBL" id="OGM31981.1"/>
    </source>
</evidence>
<dbReference type="InterPro" id="IPR001223">
    <property type="entry name" value="Glyco_hydro18_cat"/>
</dbReference>
<dbReference type="GO" id="GO:0005975">
    <property type="term" value="P:carbohydrate metabolic process"/>
    <property type="evidence" value="ECO:0007669"/>
    <property type="project" value="InterPro"/>
</dbReference>
<dbReference type="GO" id="GO:0008061">
    <property type="term" value="F:chitin binding"/>
    <property type="evidence" value="ECO:0007669"/>
    <property type="project" value="InterPro"/>
</dbReference>
<dbReference type="InterPro" id="IPR011583">
    <property type="entry name" value="Chitinase_II/V-like_cat"/>
</dbReference>
<gene>
    <name evidence="2" type="ORF">A2803_02735</name>
</gene>
<evidence type="ECO:0000259" key="1">
    <source>
        <dbReference type="PROSITE" id="PS51910"/>
    </source>
</evidence>
<protein>
    <recommendedName>
        <fullName evidence="1">GH18 domain-containing protein</fullName>
    </recommendedName>
</protein>
<dbReference type="Pfam" id="PF00704">
    <property type="entry name" value="Glyco_hydro_18"/>
    <property type="match status" value="1"/>
</dbReference>
<comment type="caution">
    <text evidence="2">The sequence shown here is derived from an EMBL/GenBank/DDBJ whole genome shotgun (WGS) entry which is preliminary data.</text>
</comment>
<dbReference type="PANTHER" id="PTHR46066:SF2">
    <property type="entry name" value="CHITINASE DOMAIN-CONTAINING PROTEIN 1"/>
    <property type="match status" value="1"/>
</dbReference>
<dbReference type="PANTHER" id="PTHR46066">
    <property type="entry name" value="CHITINASE DOMAIN-CONTAINING PROTEIN 1 FAMILY MEMBER"/>
    <property type="match status" value="1"/>
</dbReference>
<dbReference type="InterPro" id="IPR017853">
    <property type="entry name" value="GH"/>
</dbReference>
<dbReference type="SUPFAM" id="SSF51445">
    <property type="entry name" value="(Trans)glycosidases"/>
    <property type="match status" value="1"/>
</dbReference>
<dbReference type="PROSITE" id="PS51910">
    <property type="entry name" value="GH18_2"/>
    <property type="match status" value="1"/>
</dbReference>
<dbReference type="Gene3D" id="3.10.50.10">
    <property type="match status" value="1"/>
</dbReference>
<evidence type="ECO:0000313" key="3">
    <source>
        <dbReference type="Proteomes" id="UP000178870"/>
    </source>
</evidence>
<feature type="domain" description="GH18" evidence="1">
    <location>
        <begin position="38"/>
        <end position="358"/>
    </location>
</feature>
<sequence length="358" mass="40319">MKYALPSFFLLTSFFTVVFVLVANSINLSPSRAVDNIKKSLAYSTSDIESEYSAWVPWWDEPASINSLKNSNNQVKTILPVWYQINEAGKLIETDSKLKEEVLKVAKELNISVVPTISNASGYDFDGERISKLLGSEELREGLVANLLELAQKNAFRGWDLDWEQVKKEDREAYSSFVDLLGKRLNSKNLKLSVTVHAQAGKVSDWDGTSGQDLKAIGNSANYVRVMAYDFHHSKSSPGSVTPMDRLSETLEYSAKVIPLDKLVLGLPSYGYDWIGDEGTAMQYEKIVDYLGKNGIQSQRDSETYSLYANFDLEGAEHALWYEDAESFHEKVKLAKSYGVYQVTLWHLGGEDPRIWAY</sequence>
<accession>A0A1F7YXG8</accession>
<organism evidence="2 3">
    <name type="scientific">Candidatus Woesebacteria bacterium RIFCSPHIGHO2_01_FULL_44_21</name>
    <dbReference type="NCBI Taxonomy" id="1802503"/>
    <lineage>
        <taxon>Bacteria</taxon>
        <taxon>Candidatus Woeseibacteriota</taxon>
    </lineage>
</organism>
<dbReference type="Gene3D" id="3.20.20.80">
    <property type="entry name" value="Glycosidases"/>
    <property type="match status" value="1"/>
</dbReference>
<dbReference type="AlphaFoldDB" id="A0A1F7YXG8"/>
<reference evidence="2 3" key="1">
    <citation type="journal article" date="2016" name="Nat. Commun.">
        <title>Thousands of microbial genomes shed light on interconnected biogeochemical processes in an aquifer system.</title>
        <authorList>
            <person name="Anantharaman K."/>
            <person name="Brown C.T."/>
            <person name="Hug L.A."/>
            <person name="Sharon I."/>
            <person name="Castelle C.J."/>
            <person name="Probst A.J."/>
            <person name="Thomas B.C."/>
            <person name="Singh A."/>
            <person name="Wilkins M.J."/>
            <person name="Karaoz U."/>
            <person name="Brodie E.L."/>
            <person name="Williams K.H."/>
            <person name="Hubbard S.S."/>
            <person name="Banfield J.F."/>
        </authorList>
    </citation>
    <scope>NUCLEOTIDE SEQUENCE [LARGE SCALE GENOMIC DNA]</scope>
</reference>
<dbReference type="SMART" id="SM00636">
    <property type="entry name" value="Glyco_18"/>
    <property type="match status" value="1"/>
</dbReference>
<dbReference type="InterPro" id="IPR029070">
    <property type="entry name" value="Chitinase_insertion_sf"/>
</dbReference>
<dbReference type="Proteomes" id="UP000178870">
    <property type="component" value="Unassembled WGS sequence"/>
</dbReference>